<dbReference type="EMBL" id="JASJQH010000329">
    <property type="protein sequence ID" value="KAK9765014.1"/>
    <property type="molecule type" value="Genomic_DNA"/>
</dbReference>
<keyword evidence="3" id="KW-0539">Nucleus</keyword>
<dbReference type="SUPFAM" id="SSF48371">
    <property type="entry name" value="ARM repeat"/>
    <property type="match status" value="1"/>
</dbReference>
<dbReference type="InterPro" id="IPR032460">
    <property type="entry name" value="Symplekin/Pta1_N"/>
</dbReference>
<keyword evidence="2" id="KW-0507">mRNA processing</keyword>
<dbReference type="Pfam" id="PF11935">
    <property type="entry name" value="SYMPK_PTA1_N"/>
    <property type="match status" value="1"/>
</dbReference>
<dbReference type="Gene3D" id="1.25.10.10">
    <property type="entry name" value="Leucine-rich Repeat Variant"/>
    <property type="match status" value="1"/>
</dbReference>
<dbReference type="Proteomes" id="UP001479436">
    <property type="component" value="Unassembled WGS sequence"/>
</dbReference>
<comment type="subcellular location">
    <subcellularLocation>
        <location evidence="1">Nucleus</location>
    </subcellularLocation>
</comment>
<evidence type="ECO:0000313" key="7">
    <source>
        <dbReference type="Proteomes" id="UP001479436"/>
    </source>
</evidence>
<accession>A0ABR2WU32</accession>
<dbReference type="PANTHER" id="PTHR15245:SF20">
    <property type="entry name" value="SYMPLEKIN"/>
    <property type="match status" value="1"/>
</dbReference>
<dbReference type="InterPro" id="IPR011989">
    <property type="entry name" value="ARM-like"/>
</dbReference>
<feature type="region of interest" description="Disordered" evidence="4">
    <location>
        <begin position="307"/>
        <end position="359"/>
    </location>
</feature>
<evidence type="ECO:0000256" key="2">
    <source>
        <dbReference type="ARBA" id="ARBA00022664"/>
    </source>
</evidence>
<evidence type="ECO:0000259" key="5">
    <source>
        <dbReference type="Pfam" id="PF11935"/>
    </source>
</evidence>
<proteinExistence type="predicted"/>
<organism evidence="6 7">
    <name type="scientific">Basidiobolus ranarum</name>
    <dbReference type="NCBI Taxonomy" id="34480"/>
    <lineage>
        <taxon>Eukaryota</taxon>
        <taxon>Fungi</taxon>
        <taxon>Fungi incertae sedis</taxon>
        <taxon>Zoopagomycota</taxon>
        <taxon>Entomophthoromycotina</taxon>
        <taxon>Basidiobolomycetes</taxon>
        <taxon>Basidiobolales</taxon>
        <taxon>Basidiobolaceae</taxon>
        <taxon>Basidiobolus</taxon>
    </lineage>
</organism>
<comment type="caution">
    <text evidence="6">The sequence shown here is derived from an EMBL/GenBank/DDBJ whole genome shotgun (WGS) entry which is preliminary data.</text>
</comment>
<name>A0ABR2WU32_9FUNG</name>
<dbReference type="PANTHER" id="PTHR15245">
    <property type="entry name" value="SYMPLEKIN-RELATED"/>
    <property type="match status" value="1"/>
</dbReference>
<feature type="domain" description="Symplekin/Pta1 N-terminal" evidence="5">
    <location>
        <begin position="91"/>
        <end position="296"/>
    </location>
</feature>
<reference evidence="6 7" key="1">
    <citation type="submission" date="2023-04" db="EMBL/GenBank/DDBJ databases">
        <title>Genome of Basidiobolus ranarum AG-B5.</title>
        <authorList>
            <person name="Stajich J.E."/>
            <person name="Carter-House D."/>
            <person name="Gryganskyi A."/>
        </authorList>
    </citation>
    <scope>NUCLEOTIDE SEQUENCE [LARGE SCALE GENOMIC DNA]</scope>
    <source>
        <strain evidence="6 7">AG-B5</strain>
    </source>
</reference>
<keyword evidence="7" id="KW-1185">Reference proteome</keyword>
<dbReference type="InterPro" id="IPR016024">
    <property type="entry name" value="ARM-type_fold"/>
</dbReference>
<gene>
    <name evidence="6" type="ORF">K7432_006997</name>
</gene>
<dbReference type="InterPro" id="IPR021850">
    <property type="entry name" value="Symplekin/Pta1"/>
</dbReference>
<evidence type="ECO:0000256" key="4">
    <source>
        <dbReference type="SAM" id="MobiDB-lite"/>
    </source>
</evidence>
<evidence type="ECO:0000256" key="1">
    <source>
        <dbReference type="ARBA" id="ARBA00004123"/>
    </source>
</evidence>
<protein>
    <recommendedName>
        <fullName evidence="5">Symplekin/Pta1 N-terminal domain-containing protein</fullName>
    </recommendedName>
</protein>
<evidence type="ECO:0000256" key="3">
    <source>
        <dbReference type="ARBA" id="ARBA00023242"/>
    </source>
</evidence>
<sequence length="377" mass="42342">MDKLQTALTEVDPKEKLRLLEEFREFVKEDSEQLASLFPMTYTLIFEKVPEIRQWVVNFLISVVRYSGEAHPDLLKLAADTLLPLLNDTAVIVVKTVIQASANLYPIVFKRMCTNPTEQDTWKSIVELKSKITAMLESKNDGIKINVIKFMHVVLTVQSVDSREKKSSNTQEISLDICPSSHPFLNKQQLEEEGLSHLNTFISLLFSPSMSSGAITAIINCLALLMRSRPEFIPRVVPAFESWHRTPTGNLRSIQKRFVERSIRNQLLGLMRSKLSSAYQKYVIDALLAIGAKREVAHFQARMAKLQQQQAAHESRQSSKRAHSSTSSSDKSGVAKKSRPAPAATPSTSYKPAEYAKAKSEGLTIPQDILFTPKITI</sequence>
<evidence type="ECO:0000313" key="6">
    <source>
        <dbReference type="EMBL" id="KAK9765014.1"/>
    </source>
</evidence>